<dbReference type="EMBL" id="PTIS01000026">
    <property type="protein sequence ID" value="PPK43896.1"/>
    <property type="molecule type" value="Genomic_DNA"/>
</dbReference>
<dbReference type="RefSeq" id="WP_104410796.1">
    <property type="nucleotide sequence ID" value="NZ_PTIS01000026.1"/>
</dbReference>
<evidence type="ECO:0000313" key="2">
    <source>
        <dbReference type="Proteomes" id="UP000239863"/>
    </source>
</evidence>
<dbReference type="AlphaFoldDB" id="A0A2S6FUC1"/>
<sequence>MSNMMQMMHVANCCPGYEATISNVESNMGLENSKSCSNCNHWQDKRCNINLFDSVLISLDQT</sequence>
<dbReference type="OrthoDB" id="1725471at2"/>
<evidence type="ECO:0000313" key="1">
    <source>
        <dbReference type="EMBL" id="PPK43896.1"/>
    </source>
</evidence>
<protein>
    <submittedName>
        <fullName evidence="1">Uncharacterized protein</fullName>
    </submittedName>
</protein>
<proteinExistence type="predicted"/>
<name>A0A2S6FUC1_9CLOT</name>
<gene>
    <name evidence="1" type="ORF">BD821_12611</name>
</gene>
<organism evidence="1 2">
    <name type="scientific">Clostridium algidicarnis DSM 15099</name>
    <dbReference type="NCBI Taxonomy" id="1121295"/>
    <lineage>
        <taxon>Bacteria</taxon>
        <taxon>Bacillati</taxon>
        <taxon>Bacillota</taxon>
        <taxon>Clostridia</taxon>
        <taxon>Eubacteriales</taxon>
        <taxon>Clostridiaceae</taxon>
        <taxon>Clostridium</taxon>
    </lineage>
</organism>
<comment type="caution">
    <text evidence="1">The sequence shown here is derived from an EMBL/GenBank/DDBJ whole genome shotgun (WGS) entry which is preliminary data.</text>
</comment>
<dbReference type="Proteomes" id="UP000239863">
    <property type="component" value="Unassembled WGS sequence"/>
</dbReference>
<accession>A0A2S6FUC1</accession>
<reference evidence="1 2" key="1">
    <citation type="submission" date="2018-02" db="EMBL/GenBank/DDBJ databases">
        <title>Genomic Encyclopedia of Archaeal and Bacterial Type Strains, Phase II (KMG-II): from individual species to whole genera.</title>
        <authorList>
            <person name="Goeker M."/>
        </authorList>
    </citation>
    <scope>NUCLEOTIDE SEQUENCE [LARGE SCALE GENOMIC DNA]</scope>
    <source>
        <strain evidence="1 2">DSM 15099</strain>
    </source>
</reference>
<dbReference type="STRING" id="37659.GCA_000703125_01155"/>